<dbReference type="RefSeq" id="XP_056475981.1">
    <property type="nucleotide sequence ID" value="XM_056615624.1"/>
</dbReference>
<feature type="repeat" description="ANK" evidence="3">
    <location>
        <begin position="332"/>
        <end position="364"/>
    </location>
</feature>
<comment type="caution">
    <text evidence="5">The sequence shown here is derived from an EMBL/GenBank/DDBJ whole genome shotgun (WGS) entry which is preliminary data.</text>
</comment>
<dbReference type="InterPro" id="IPR036770">
    <property type="entry name" value="Ankyrin_rpt-contain_sf"/>
</dbReference>
<proteinExistence type="predicted"/>
<dbReference type="InterPro" id="IPR002110">
    <property type="entry name" value="Ankyrin_rpt"/>
</dbReference>
<dbReference type="PROSITE" id="PS50181">
    <property type="entry name" value="FBOX"/>
    <property type="match status" value="1"/>
</dbReference>
<evidence type="ECO:0000256" key="1">
    <source>
        <dbReference type="ARBA" id="ARBA00022737"/>
    </source>
</evidence>
<reference evidence="5" key="2">
    <citation type="journal article" date="2023" name="IMA Fungus">
        <title>Comparative genomic study of the Penicillium genus elucidates a diverse pangenome and 15 lateral gene transfer events.</title>
        <authorList>
            <person name="Petersen C."/>
            <person name="Sorensen T."/>
            <person name="Nielsen M.R."/>
            <person name="Sondergaard T.E."/>
            <person name="Sorensen J.L."/>
            <person name="Fitzpatrick D.A."/>
            <person name="Frisvad J.C."/>
            <person name="Nielsen K.L."/>
        </authorList>
    </citation>
    <scope>NUCLEOTIDE SEQUENCE</scope>
    <source>
        <strain evidence="5">IBT 30761</strain>
    </source>
</reference>
<dbReference type="SUPFAM" id="SSF48403">
    <property type="entry name" value="Ankyrin repeat"/>
    <property type="match status" value="1"/>
</dbReference>
<feature type="repeat" description="ANK" evidence="3">
    <location>
        <begin position="299"/>
        <end position="331"/>
    </location>
</feature>
<keyword evidence="6" id="KW-1185">Reference proteome</keyword>
<protein>
    <submittedName>
        <fullName evidence="5">Ankyrin repeat domain-containing protein 50</fullName>
    </submittedName>
</protein>
<keyword evidence="2 3" id="KW-0040">ANK repeat</keyword>
<dbReference type="InterPro" id="IPR001810">
    <property type="entry name" value="F-box_dom"/>
</dbReference>
<dbReference type="GO" id="GO:0006396">
    <property type="term" value="P:RNA processing"/>
    <property type="evidence" value="ECO:0007669"/>
    <property type="project" value="TreeGrafter"/>
</dbReference>
<dbReference type="GO" id="GO:0003723">
    <property type="term" value="F:RNA binding"/>
    <property type="evidence" value="ECO:0007669"/>
    <property type="project" value="TreeGrafter"/>
</dbReference>
<dbReference type="GO" id="GO:0004540">
    <property type="term" value="F:RNA nuclease activity"/>
    <property type="evidence" value="ECO:0007669"/>
    <property type="project" value="TreeGrafter"/>
</dbReference>
<dbReference type="PANTHER" id="PTHR24141:SF1">
    <property type="entry name" value="2-5A-DEPENDENT RIBONUCLEASE"/>
    <property type="match status" value="1"/>
</dbReference>
<keyword evidence="1" id="KW-0677">Repeat</keyword>
<evidence type="ECO:0000256" key="2">
    <source>
        <dbReference type="ARBA" id="ARBA00023043"/>
    </source>
</evidence>
<sequence>MSTDTETVSLPTLPTELLLTIADRLDQNDINSLVKTHRSLYRRLNGSLYRRDSGSRGSMHALFDASMKGCLRTVQMSIESFSEPKDWYSVQPGVAYWDRAQEKIHIALFHAANYGHADIVTFLLGQEGTDPNRICPASSFPLFSPLHSSSSSPILRKTPLVAAASEGHVAVVKALLASKDIRVNAASYLHTPALTRAAFLGHTEIVSLLLDHPGIDAKFVDWTGRTALLHTIERSRTSTTACFLHRKDLDIGINVGLNHGDDEGKTPLILACARRSIHSALPRLILTAPGVDVNARDKHNRTALFYAAGNGSIQHVGLLLKHQADPDPVDFDGLTPLLLAARSDSPGIVKMLLEAGADPNRKHEIFGTPLHAATVRQIWSVVAVLDPVTGYDHECDDSCFATYD</sequence>
<dbReference type="OrthoDB" id="1577640at2759"/>
<organism evidence="5 6">
    <name type="scientific">Penicillium argentinense</name>
    <dbReference type="NCBI Taxonomy" id="1131581"/>
    <lineage>
        <taxon>Eukaryota</taxon>
        <taxon>Fungi</taxon>
        <taxon>Dikarya</taxon>
        <taxon>Ascomycota</taxon>
        <taxon>Pezizomycotina</taxon>
        <taxon>Eurotiomycetes</taxon>
        <taxon>Eurotiomycetidae</taxon>
        <taxon>Eurotiales</taxon>
        <taxon>Aspergillaceae</taxon>
        <taxon>Penicillium</taxon>
    </lineage>
</organism>
<reference evidence="5" key="1">
    <citation type="submission" date="2022-11" db="EMBL/GenBank/DDBJ databases">
        <authorList>
            <person name="Petersen C."/>
        </authorList>
    </citation>
    <scope>NUCLEOTIDE SEQUENCE</scope>
    <source>
        <strain evidence="5">IBT 30761</strain>
    </source>
</reference>
<dbReference type="Pfam" id="PF12796">
    <property type="entry name" value="Ank_2"/>
    <property type="match status" value="2"/>
</dbReference>
<evidence type="ECO:0000313" key="6">
    <source>
        <dbReference type="Proteomes" id="UP001149074"/>
    </source>
</evidence>
<dbReference type="PROSITE" id="PS50088">
    <property type="entry name" value="ANK_REPEAT"/>
    <property type="match status" value="2"/>
</dbReference>
<evidence type="ECO:0000313" key="5">
    <source>
        <dbReference type="EMBL" id="KAJ5102601.1"/>
    </source>
</evidence>
<evidence type="ECO:0000259" key="4">
    <source>
        <dbReference type="PROSITE" id="PS50181"/>
    </source>
</evidence>
<accession>A0A9W9KE77</accession>
<feature type="domain" description="F-box" evidence="4">
    <location>
        <begin position="7"/>
        <end position="52"/>
    </location>
</feature>
<gene>
    <name evidence="5" type="ORF">N7532_003130</name>
</gene>
<dbReference type="PANTHER" id="PTHR24141">
    <property type="entry name" value="2-5A-DEPENDENT RIBONUCLEASE"/>
    <property type="match status" value="1"/>
</dbReference>
<dbReference type="Proteomes" id="UP001149074">
    <property type="component" value="Unassembled WGS sequence"/>
</dbReference>
<dbReference type="EMBL" id="JAPQKI010000004">
    <property type="protein sequence ID" value="KAJ5102601.1"/>
    <property type="molecule type" value="Genomic_DNA"/>
</dbReference>
<dbReference type="Gene3D" id="1.25.40.20">
    <property type="entry name" value="Ankyrin repeat-containing domain"/>
    <property type="match status" value="3"/>
</dbReference>
<dbReference type="AlphaFoldDB" id="A0A9W9KE77"/>
<dbReference type="PROSITE" id="PS50297">
    <property type="entry name" value="ANK_REP_REGION"/>
    <property type="match status" value="1"/>
</dbReference>
<dbReference type="PRINTS" id="PR01415">
    <property type="entry name" value="ANKYRIN"/>
</dbReference>
<name>A0A9W9KE77_9EURO</name>
<dbReference type="SMART" id="SM00248">
    <property type="entry name" value="ANK"/>
    <property type="match status" value="7"/>
</dbReference>
<evidence type="ECO:0000256" key="3">
    <source>
        <dbReference type="PROSITE-ProRule" id="PRU00023"/>
    </source>
</evidence>
<dbReference type="GeneID" id="81354603"/>